<dbReference type="InterPro" id="IPR008844">
    <property type="entry name" value="Spore_GerAC-like"/>
</dbReference>
<evidence type="ECO:0000259" key="2">
    <source>
        <dbReference type="Pfam" id="PF05504"/>
    </source>
</evidence>
<feature type="region of interest" description="Disordered" evidence="1">
    <location>
        <begin position="51"/>
        <end position="88"/>
    </location>
</feature>
<evidence type="ECO:0000256" key="1">
    <source>
        <dbReference type="SAM" id="MobiDB-lite"/>
    </source>
</evidence>
<feature type="domain" description="Spore germination GerAC-like C-terminal" evidence="2">
    <location>
        <begin position="199"/>
        <end position="355"/>
    </location>
</feature>
<organism evidence="3 4">
    <name type="scientific">Cohnella faecalis</name>
    <dbReference type="NCBI Taxonomy" id="2315694"/>
    <lineage>
        <taxon>Bacteria</taxon>
        <taxon>Bacillati</taxon>
        <taxon>Bacillota</taxon>
        <taxon>Bacilli</taxon>
        <taxon>Bacillales</taxon>
        <taxon>Paenibacillaceae</taxon>
        <taxon>Cohnella</taxon>
    </lineage>
</organism>
<feature type="compositionally biased region" description="Basic and acidic residues" evidence="1">
    <location>
        <begin position="52"/>
        <end position="75"/>
    </location>
</feature>
<protein>
    <recommendedName>
        <fullName evidence="2">Spore germination GerAC-like C-terminal domain-containing protein</fullName>
    </recommendedName>
</protein>
<comment type="caution">
    <text evidence="3">The sequence shown here is derived from an EMBL/GenBank/DDBJ whole genome shotgun (WGS) entry which is preliminary data.</text>
</comment>
<evidence type="ECO:0000313" key="4">
    <source>
        <dbReference type="Proteomes" id="UP000266340"/>
    </source>
</evidence>
<evidence type="ECO:0000313" key="3">
    <source>
        <dbReference type="EMBL" id="RIE03913.1"/>
    </source>
</evidence>
<dbReference type="PANTHER" id="PTHR35789:SF1">
    <property type="entry name" value="SPORE GERMINATION PROTEIN B3"/>
    <property type="match status" value="1"/>
</dbReference>
<dbReference type="EMBL" id="QXJM01000029">
    <property type="protein sequence ID" value="RIE03913.1"/>
    <property type="molecule type" value="Genomic_DNA"/>
</dbReference>
<dbReference type="GO" id="GO:0009847">
    <property type="term" value="P:spore germination"/>
    <property type="evidence" value="ECO:0007669"/>
    <property type="project" value="InterPro"/>
</dbReference>
<dbReference type="PANTHER" id="PTHR35789">
    <property type="entry name" value="SPORE GERMINATION PROTEIN B3"/>
    <property type="match status" value="1"/>
</dbReference>
<name>A0A398CMS6_9BACL</name>
<accession>A0A398CMS6</accession>
<proteinExistence type="predicted"/>
<keyword evidence="4" id="KW-1185">Reference proteome</keyword>
<dbReference type="Pfam" id="PF05504">
    <property type="entry name" value="Spore_GerAC"/>
    <property type="match status" value="1"/>
</dbReference>
<gene>
    <name evidence="3" type="ORF">D3H35_08075</name>
</gene>
<dbReference type="GO" id="GO:0016020">
    <property type="term" value="C:membrane"/>
    <property type="evidence" value="ECO:0007669"/>
    <property type="project" value="InterPro"/>
</dbReference>
<sequence length="358" mass="41338">MARVRSLARLDSLRRMRLQGYRQTIFRHCDRHRLNRKNRYPVPGYAKARYSLYEDRKRRGAHGSRDDRRGERRGSDSQAQKPRRQRARFCPLQSYSARQIAGRSGLRGFDRMDVPSAGHSADCLSRNRDAGCQFVIEGQNQIGALSGQRFFPYVREGRTESSFTVSEYLFDFMRRSSEPGLDPYLPIVGSDGDSYVVDRVALFDKTKLRLILTPEETQLYNIVAFQFNKSGVSMELDGKRLVMFNTLVKVKRSIDVGAEPVVNLRVRLRGLVEESPERIMNGQLVHMERRLGESVSEQIRAMLVKVRDAGVDPFGFGLSYMAKRFGRADDWKRWKEAYPNVRYRVKTDVVFTSTGQTR</sequence>
<dbReference type="Gene3D" id="3.30.300.210">
    <property type="entry name" value="Nutrient germinant receptor protein C, domain 3"/>
    <property type="match status" value="1"/>
</dbReference>
<dbReference type="InterPro" id="IPR038501">
    <property type="entry name" value="Spore_GerAC_C_sf"/>
</dbReference>
<dbReference type="InterPro" id="IPR046953">
    <property type="entry name" value="Spore_GerAC-like_C"/>
</dbReference>
<dbReference type="Proteomes" id="UP000266340">
    <property type="component" value="Unassembled WGS sequence"/>
</dbReference>
<dbReference type="AlphaFoldDB" id="A0A398CMS6"/>
<reference evidence="3 4" key="1">
    <citation type="submission" date="2018-09" db="EMBL/GenBank/DDBJ databases">
        <title>Cohnella cavernae sp. nov., isolated from a karst cave.</title>
        <authorList>
            <person name="Zhu H."/>
        </authorList>
    </citation>
    <scope>NUCLEOTIDE SEQUENCE [LARGE SCALE GENOMIC DNA]</scope>
    <source>
        <strain evidence="3 4">K2E09-144</strain>
    </source>
</reference>